<feature type="transmembrane region" description="Helical" evidence="5">
    <location>
        <begin position="94"/>
        <end position="115"/>
    </location>
</feature>
<evidence type="ECO:0000313" key="8">
    <source>
        <dbReference type="Proteomes" id="UP000187455"/>
    </source>
</evidence>
<evidence type="ECO:0000313" key="7">
    <source>
        <dbReference type="EMBL" id="OLY85107.1"/>
    </source>
</evidence>
<evidence type="ECO:0000259" key="6">
    <source>
        <dbReference type="Pfam" id="PF02656"/>
    </source>
</evidence>
<dbReference type="Proteomes" id="UP000187455">
    <property type="component" value="Unassembled WGS sequence"/>
</dbReference>
<protein>
    <recommendedName>
        <fullName evidence="6">DUF202 domain-containing protein</fullName>
    </recommendedName>
</protein>
<dbReference type="AlphaFoldDB" id="A0A1R0H7I6"/>
<reference evidence="7 8" key="1">
    <citation type="journal article" date="2016" name="Mol. Biol. Evol.">
        <title>Genome-Wide Survey of Gut Fungi (Harpellales) Reveals the First Horizontally Transferred Ubiquitin Gene from a Mosquito Host.</title>
        <authorList>
            <person name="Wang Y."/>
            <person name="White M.M."/>
            <person name="Kvist S."/>
            <person name="Moncalvo J.M."/>
        </authorList>
    </citation>
    <scope>NUCLEOTIDE SEQUENCE [LARGE SCALE GENOMIC DNA]</scope>
    <source>
        <strain evidence="7 8">ALG-7-W6</strain>
    </source>
</reference>
<comment type="subcellular location">
    <subcellularLocation>
        <location evidence="1">Endomembrane system</location>
        <topology evidence="1">Multi-pass membrane protein</topology>
    </subcellularLocation>
</comment>
<dbReference type="OrthoDB" id="2243669at2759"/>
<keyword evidence="3 5" id="KW-1133">Transmembrane helix</keyword>
<accession>A0A1R0H7I6</accession>
<proteinExistence type="predicted"/>
<organism evidence="7 8">
    <name type="scientific">Smittium mucronatum</name>
    <dbReference type="NCBI Taxonomy" id="133383"/>
    <lineage>
        <taxon>Eukaryota</taxon>
        <taxon>Fungi</taxon>
        <taxon>Fungi incertae sedis</taxon>
        <taxon>Zoopagomycota</taxon>
        <taxon>Kickxellomycotina</taxon>
        <taxon>Harpellomycetes</taxon>
        <taxon>Harpellales</taxon>
        <taxon>Legeriomycetaceae</taxon>
        <taxon>Smittium</taxon>
    </lineage>
</organism>
<keyword evidence="8" id="KW-1185">Reference proteome</keyword>
<evidence type="ECO:0000256" key="5">
    <source>
        <dbReference type="SAM" id="Phobius"/>
    </source>
</evidence>
<keyword evidence="4 5" id="KW-0472">Membrane</keyword>
<dbReference type="EMBL" id="LSSL01000232">
    <property type="protein sequence ID" value="OLY85107.1"/>
    <property type="molecule type" value="Genomic_DNA"/>
</dbReference>
<keyword evidence="2 5" id="KW-0812">Transmembrane</keyword>
<dbReference type="STRING" id="133383.A0A1R0H7I6"/>
<dbReference type="Pfam" id="PF02656">
    <property type="entry name" value="DUF202"/>
    <property type="match status" value="1"/>
</dbReference>
<dbReference type="GO" id="GO:0012505">
    <property type="term" value="C:endomembrane system"/>
    <property type="evidence" value="ECO:0007669"/>
    <property type="project" value="UniProtKB-SubCell"/>
</dbReference>
<gene>
    <name evidence="7" type="ORF">AYI68_g709</name>
</gene>
<feature type="transmembrane region" description="Helical" evidence="5">
    <location>
        <begin position="26"/>
        <end position="47"/>
    </location>
</feature>
<evidence type="ECO:0000256" key="3">
    <source>
        <dbReference type="ARBA" id="ARBA00022989"/>
    </source>
</evidence>
<evidence type="ECO:0000256" key="1">
    <source>
        <dbReference type="ARBA" id="ARBA00004127"/>
    </source>
</evidence>
<feature type="domain" description="DUF202" evidence="6">
    <location>
        <begin position="17"/>
        <end position="79"/>
    </location>
</feature>
<evidence type="ECO:0000256" key="2">
    <source>
        <dbReference type="ARBA" id="ARBA00022692"/>
    </source>
</evidence>
<feature type="transmembrane region" description="Helical" evidence="5">
    <location>
        <begin position="53"/>
        <end position="73"/>
    </location>
</feature>
<comment type="caution">
    <text evidence="7">The sequence shown here is derived from an EMBL/GenBank/DDBJ whole genome shotgun (WGS) entry which is preliminary data.</text>
</comment>
<dbReference type="InterPro" id="IPR003807">
    <property type="entry name" value="DUF202"/>
</dbReference>
<sequence length="116" mass="12838">MDSLQTEVDSFSTSRIKSFLANERTLIKWLQLSVTISGLGLTILNFGPQIRSMFIVSALVEIGAFVIILSSYISFIDKARRISRDERGSFYIQVLPICVIVFFVLTAMVIAGLAAS</sequence>
<evidence type="ECO:0000256" key="4">
    <source>
        <dbReference type="ARBA" id="ARBA00023136"/>
    </source>
</evidence>
<name>A0A1R0H7I6_9FUNG</name>